<organism evidence="2 3">
    <name type="scientific">Prorocentrum cordatum</name>
    <dbReference type="NCBI Taxonomy" id="2364126"/>
    <lineage>
        <taxon>Eukaryota</taxon>
        <taxon>Sar</taxon>
        <taxon>Alveolata</taxon>
        <taxon>Dinophyceae</taxon>
        <taxon>Prorocentrales</taxon>
        <taxon>Prorocentraceae</taxon>
        <taxon>Prorocentrum</taxon>
    </lineage>
</organism>
<dbReference type="EMBL" id="CAUYUJ010022471">
    <property type="protein sequence ID" value="CAK0910840.1"/>
    <property type="molecule type" value="Genomic_DNA"/>
</dbReference>
<feature type="region of interest" description="Disordered" evidence="1">
    <location>
        <begin position="254"/>
        <end position="280"/>
    </location>
</feature>
<feature type="region of interest" description="Disordered" evidence="1">
    <location>
        <begin position="1"/>
        <end position="38"/>
    </location>
</feature>
<feature type="compositionally biased region" description="Basic and acidic residues" evidence="1">
    <location>
        <begin position="203"/>
        <end position="213"/>
    </location>
</feature>
<evidence type="ECO:0000313" key="3">
    <source>
        <dbReference type="Proteomes" id="UP001189429"/>
    </source>
</evidence>
<comment type="caution">
    <text evidence="2">The sequence shown here is derived from an EMBL/GenBank/DDBJ whole genome shotgun (WGS) entry which is preliminary data.</text>
</comment>
<gene>
    <name evidence="2" type="ORF">PCOR1329_LOCUS84898</name>
</gene>
<sequence length="280" mass="30276">MASRDESRVRSPTRAVGNIGPALRTRHRSKSRRSRAPAGESLLTGRRMCCHLGSCVRPCLSNGWAQMLALGPCALDAARRRVSRVLHCRGRPSARARRCGRCGLEFEETLGQVAAAAGLAVDGARAPLQEFAGLAVAEALLQEQRRALRGRPGKATLADDRAASVSAAREREWRARPFRRRGPRAGGGTRRARQCRAAAGESPGEREAQERARWRSRLLRLPSGAEAPTLEVARPCVDPGRALGGVAGRERFRAAGSHARARRRADGPLKQLVADEGLAR</sequence>
<keyword evidence="3" id="KW-1185">Reference proteome</keyword>
<feature type="region of interest" description="Disordered" evidence="1">
    <location>
        <begin position="169"/>
        <end position="213"/>
    </location>
</feature>
<protein>
    <submittedName>
        <fullName evidence="2">Uncharacterized protein</fullName>
    </submittedName>
</protein>
<evidence type="ECO:0000313" key="2">
    <source>
        <dbReference type="EMBL" id="CAK0910840.1"/>
    </source>
</evidence>
<feature type="compositionally biased region" description="Basic residues" evidence="1">
    <location>
        <begin position="24"/>
        <end position="35"/>
    </location>
</feature>
<reference evidence="2" key="1">
    <citation type="submission" date="2023-10" db="EMBL/GenBank/DDBJ databases">
        <authorList>
            <person name="Chen Y."/>
            <person name="Shah S."/>
            <person name="Dougan E. K."/>
            <person name="Thang M."/>
            <person name="Chan C."/>
        </authorList>
    </citation>
    <scope>NUCLEOTIDE SEQUENCE [LARGE SCALE GENOMIC DNA]</scope>
</reference>
<name>A0ABN9YDG3_9DINO</name>
<dbReference type="Proteomes" id="UP001189429">
    <property type="component" value="Unassembled WGS sequence"/>
</dbReference>
<accession>A0ABN9YDG3</accession>
<proteinExistence type="predicted"/>
<evidence type="ECO:0000256" key="1">
    <source>
        <dbReference type="SAM" id="MobiDB-lite"/>
    </source>
</evidence>